<dbReference type="GeneID" id="115928717"/>
<keyword evidence="2" id="KW-0479">Metal-binding</keyword>
<dbReference type="AlphaFoldDB" id="A0A7M7PMC3"/>
<dbReference type="InParanoid" id="A0A7M7PMC3"/>
<evidence type="ECO:0000259" key="3">
    <source>
        <dbReference type="Pfam" id="PF13359"/>
    </source>
</evidence>
<reference evidence="5" key="1">
    <citation type="submission" date="2015-02" db="EMBL/GenBank/DDBJ databases">
        <title>Genome sequencing for Strongylocentrotus purpuratus.</title>
        <authorList>
            <person name="Murali S."/>
            <person name="Liu Y."/>
            <person name="Vee V."/>
            <person name="English A."/>
            <person name="Wang M."/>
            <person name="Skinner E."/>
            <person name="Han Y."/>
            <person name="Muzny D.M."/>
            <person name="Worley K.C."/>
            <person name="Gibbs R.A."/>
        </authorList>
    </citation>
    <scope>NUCLEOTIDE SEQUENCE</scope>
</reference>
<protein>
    <recommendedName>
        <fullName evidence="3">DDE Tnp4 domain-containing protein</fullName>
    </recommendedName>
</protein>
<keyword evidence="5" id="KW-1185">Reference proteome</keyword>
<dbReference type="Proteomes" id="UP000007110">
    <property type="component" value="Unassembled WGS sequence"/>
</dbReference>
<evidence type="ECO:0000256" key="2">
    <source>
        <dbReference type="ARBA" id="ARBA00022723"/>
    </source>
</evidence>
<dbReference type="InterPro" id="IPR027806">
    <property type="entry name" value="HARBI1_dom"/>
</dbReference>
<evidence type="ECO:0000256" key="1">
    <source>
        <dbReference type="ARBA" id="ARBA00001968"/>
    </source>
</evidence>
<evidence type="ECO:0000313" key="4">
    <source>
        <dbReference type="EnsemblMetazoa" id="XP_030852408"/>
    </source>
</evidence>
<dbReference type="OMA" id="PLCPNIM"/>
<reference evidence="4" key="2">
    <citation type="submission" date="2021-01" db="UniProtKB">
        <authorList>
            <consortium name="EnsemblMetazoa"/>
        </authorList>
    </citation>
    <scope>IDENTIFICATION</scope>
</reference>
<dbReference type="Pfam" id="PF13359">
    <property type="entry name" value="DDE_Tnp_4"/>
    <property type="match status" value="1"/>
</dbReference>
<sequence length="101" mass="11772">MDQQQKIFNYRLSRARRVVENAFGILALRFQCFLGQMRQEPDTVRLLIEAAVMLHNLIRKRYQAVDVRMLDQEDAQHNLIPGAWRTAAITMRKSCDAALLL</sequence>
<organism evidence="4 5">
    <name type="scientific">Strongylocentrotus purpuratus</name>
    <name type="common">Purple sea urchin</name>
    <dbReference type="NCBI Taxonomy" id="7668"/>
    <lineage>
        <taxon>Eukaryota</taxon>
        <taxon>Metazoa</taxon>
        <taxon>Echinodermata</taxon>
        <taxon>Eleutherozoa</taxon>
        <taxon>Echinozoa</taxon>
        <taxon>Echinoidea</taxon>
        <taxon>Euechinoidea</taxon>
        <taxon>Echinacea</taxon>
        <taxon>Camarodonta</taxon>
        <taxon>Echinidea</taxon>
        <taxon>Strongylocentrotidae</taxon>
        <taxon>Strongylocentrotus</taxon>
    </lineage>
</organism>
<dbReference type="OrthoDB" id="10051515at2759"/>
<dbReference type="GO" id="GO:0046872">
    <property type="term" value="F:metal ion binding"/>
    <property type="evidence" value="ECO:0007669"/>
    <property type="project" value="UniProtKB-KW"/>
</dbReference>
<dbReference type="EnsemblMetazoa" id="XM_030996548">
    <property type="protein sequence ID" value="XP_030852408"/>
    <property type="gene ID" value="LOC115928717"/>
</dbReference>
<feature type="domain" description="DDE Tnp4" evidence="3">
    <location>
        <begin position="1"/>
        <end position="56"/>
    </location>
</feature>
<name>A0A7M7PMC3_STRPU</name>
<accession>A0A7M7PMC3</accession>
<comment type="cofactor">
    <cofactor evidence="1">
        <name>a divalent metal cation</name>
        <dbReference type="ChEBI" id="CHEBI:60240"/>
    </cofactor>
</comment>
<evidence type="ECO:0000313" key="5">
    <source>
        <dbReference type="Proteomes" id="UP000007110"/>
    </source>
</evidence>
<proteinExistence type="predicted"/>
<dbReference type="KEGG" id="spu:115928717"/>
<dbReference type="RefSeq" id="XP_030852408.1">
    <property type="nucleotide sequence ID" value="XM_030996548.1"/>
</dbReference>